<dbReference type="AlphaFoldDB" id="A0A437R213"/>
<keyword evidence="6 9" id="KW-1133">Transmembrane helix</keyword>
<keyword evidence="5 9" id="KW-0812">Transmembrane</keyword>
<evidence type="ECO:0000256" key="2">
    <source>
        <dbReference type="ARBA" id="ARBA00022448"/>
    </source>
</evidence>
<keyword evidence="3" id="KW-0050">Antiport</keyword>
<gene>
    <name evidence="11" type="primary">nhaC</name>
    <name evidence="11" type="ORF">EOE67_04475</name>
</gene>
<evidence type="ECO:0000256" key="8">
    <source>
        <dbReference type="ARBA" id="ARBA00038435"/>
    </source>
</evidence>
<protein>
    <submittedName>
        <fullName evidence="11">Na+/H+ antiporter NhaC</fullName>
    </submittedName>
</protein>
<feature type="transmembrane region" description="Helical" evidence="9">
    <location>
        <begin position="450"/>
        <end position="470"/>
    </location>
</feature>
<evidence type="ECO:0000256" key="9">
    <source>
        <dbReference type="SAM" id="Phobius"/>
    </source>
</evidence>
<dbReference type="GO" id="GO:0015297">
    <property type="term" value="F:antiporter activity"/>
    <property type="evidence" value="ECO:0007669"/>
    <property type="project" value="UniProtKB-KW"/>
</dbReference>
<keyword evidence="12" id="KW-1185">Reference proteome</keyword>
<dbReference type="OrthoDB" id="9762978at2"/>
<evidence type="ECO:0000256" key="7">
    <source>
        <dbReference type="ARBA" id="ARBA00023136"/>
    </source>
</evidence>
<dbReference type="InterPro" id="IPR018461">
    <property type="entry name" value="Na/H_Antiport_NhaC-like_C"/>
</dbReference>
<feature type="transmembrane region" description="Helical" evidence="9">
    <location>
        <begin position="197"/>
        <end position="218"/>
    </location>
</feature>
<proteinExistence type="inferred from homology"/>
<feature type="transmembrane region" description="Helical" evidence="9">
    <location>
        <begin position="292"/>
        <end position="312"/>
    </location>
</feature>
<dbReference type="RefSeq" id="WP_127697850.1">
    <property type="nucleotide sequence ID" value="NZ_SACS01000003.1"/>
</dbReference>
<feature type="transmembrane region" description="Helical" evidence="9">
    <location>
        <begin position="37"/>
        <end position="56"/>
    </location>
</feature>
<keyword evidence="4" id="KW-1003">Cell membrane</keyword>
<comment type="caution">
    <text evidence="11">The sequence shown here is derived from an EMBL/GenBank/DDBJ whole genome shotgun (WGS) entry which is preliminary data.</text>
</comment>
<dbReference type="InterPro" id="IPR052180">
    <property type="entry name" value="NhaC_Na-H+_Antiporter"/>
</dbReference>
<dbReference type="NCBIfam" id="TIGR00931">
    <property type="entry name" value="antiport_nhaC"/>
    <property type="match status" value="1"/>
</dbReference>
<feature type="transmembrane region" description="Helical" evidence="9">
    <location>
        <begin position="239"/>
        <end position="257"/>
    </location>
</feature>
<dbReference type="GO" id="GO:0005886">
    <property type="term" value="C:plasma membrane"/>
    <property type="evidence" value="ECO:0007669"/>
    <property type="project" value="UniProtKB-SubCell"/>
</dbReference>
<feature type="transmembrane region" description="Helical" evidence="9">
    <location>
        <begin position="332"/>
        <end position="349"/>
    </location>
</feature>
<sequence length="501" mass="53605">MPLNPKHPSLLDALIPLVMLILLLGLSVYLYGSDSSYGPNQIALFVAAGIALVIGLKNGHRWSALEQAMVHGISLSLGAILILFAVGALIGTWLLSGTVPSLIYYGLQLLNPAWFYAATCILCSVVALAIGSSWTTAATIGVALIGVALGLGMSPVVTAGAIISGAYFGDKISPLSDTTNLAPAVAGSELFDHIRHMTWTTIPSLVLAILIFAVMGFNQSGEADAAKILQLSTDLQKQFNIHWFHLVPMLVLMIMAIKKVPAFPTVFIGSILGGIWAVLFQPELLARMADQSLPAVLGTLKVVWTTLCNGFLIETGNAELDKLLSGGGMSTMMNTVWLVMSAMVFGSVLEHTGLLKRFVQIILAKAHSTGSLITSTIVTCIATNILTADQYMAIVMPGRMYKEEYERRGLAPVNLSRTLEDGGTITSPLIPWNTCGAYMHGVLNVNPLDYIFYAFFNLINPVLAIIYAYCGIKILKLTPPPAVFNPLAQNVETVPDTALKS</sequence>
<feature type="transmembrane region" description="Helical" evidence="9">
    <location>
        <begin position="142"/>
        <end position="168"/>
    </location>
</feature>
<dbReference type="Proteomes" id="UP000283077">
    <property type="component" value="Unassembled WGS sequence"/>
</dbReference>
<evidence type="ECO:0000313" key="12">
    <source>
        <dbReference type="Proteomes" id="UP000283077"/>
    </source>
</evidence>
<feature type="transmembrane region" description="Helical" evidence="9">
    <location>
        <begin position="263"/>
        <end position="280"/>
    </location>
</feature>
<comment type="similarity">
    <text evidence="8">Belongs to the NhaC Na(+)/H(+) (TC 2.A.35) antiporter family.</text>
</comment>
<evidence type="ECO:0000313" key="11">
    <source>
        <dbReference type="EMBL" id="RVU40839.1"/>
    </source>
</evidence>
<comment type="subcellular location">
    <subcellularLocation>
        <location evidence="1">Cell membrane</location>
        <topology evidence="1">Multi-pass membrane protein</topology>
    </subcellularLocation>
</comment>
<dbReference type="PANTHER" id="PTHR33451">
    <property type="entry name" value="MALATE-2H(+)/NA(+)-LACTATE ANTIPORTER"/>
    <property type="match status" value="1"/>
</dbReference>
<dbReference type="InterPro" id="IPR004770">
    <property type="entry name" value="Na/H_antiport_NhaC"/>
</dbReference>
<name>A0A437R213_9GAMM</name>
<feature type="transmembrane region" description="Helical" evidence="9">
    <location>
        <begin position="12"/>
        <end position="31"/>
    </location>
</feature>
<feature type="transmembrane region" description="Helical" evidence="9">
    <location>
        <begin position="113"/>
        <end position="130"/>
    </location>
</feature>
<feature type="transmembrane region" description="Helical" evidence="9">
    <location>
        <begin position="68"/>
        <end position="93"/>
    </location>
</feature>
<evidence type="ECO:0000256" key="3">
    <source>
        <dbReference type="ARBA" id="ARBA00022449"/>
    </source>
</evidence>
<accession>A0A437R213</accession>
<dbReference type="EMBL" id="SACS01000003">
    <property type="protein sequence ID" value="RVU40839.1"/>
    <property type="molecule type" value="Genomic_DNA"/>
</dbReference>
<evidence type="ECO:0000256" key="6">
    <source>
        <dbReference type="ARBA" id="ARBA00022989"/>
    </source>
</evidence>
<keyword evidence="2" id="KW-0813">Transport</keyword>
<evidence type="ECO:0000256" key="4">
    <source>
        <dbReference type="ARBA" id="ARBA00022475"/>
    </source>
</evidence>
<keyword evidence="7 9" id="KW-0472">Membrane</keyword>
<dbReference type="PANTHER" id="PTHR33451:SF3">
    <property type="entry name" value="MALATE-2H(+)_NA(+)-LACTATE ANTIPORTER"/>
    <property type="match status" value="1"/>
</dbReference>
<evidence type="ECO:0000256" key="1">
    <source>
        <dbReference type="ARBA" id="ARBA00004651"/>
    </source>
</evidence>
<organism evidence="11 12">
    <name type="scientific">Rheinheimera riviphila</name>
    <dbReference type="NCBI Taxonomy" id="1834037"/>
    <lineage>
        <taxon>Bacteria</taxon>
        <taxon>Pseudomonadati</taxon>
        <taxon>Pseudomonadota</taxon>
        <taxon>Gammaproteobacteria</taxon>
        <taxon>Chromatiales</taxon>
        <taxon>Chromatiaceae</taxon>
        <taxon>Rheinheimera</taxon>
    </lineage>
</organism>
<reference evidence="11 12" key="1">
    <citation type="submission" date="2019-01" db="EMBL/GenBank/DDBJ databases">
        <authorList>
            <person name="Chen W.-M."/>
        </authorList>
    </citation>
    <scope>NUCLEOTIDE SEQUENCE [LARGE SCALE GENOMIC DNA]</scope>
    <source>
        <strain evidence="11 12">KYPC3</strain>
    </source>
</reference>
<feature type="domain" description="Na+/H+ antiporter NhaC-like C-terminal" evidence="10">
    <location>
        <begin position="165"/>
        <end position="472"/>
    </location>
</feature>
<feature type="transmembrane region" description="Helical" evidence="9">
    <location>
        <begin position="370"/>
        <end position="388"/>
    </location>
</feature>
<evidence type="ECO:0000256" key="5">
    <source>
        <dbReference type="ARBA" id="ARBA00022692"/>
    </source>
</evidence>
<evidence type="ECO:0000259" key="10">
    <source>
        <dbReference type="Pfam" id="PF03553"/>
    </source>
</evidence>
<dbReference type="Pfam" id="PF03553">
    <property type="entry name" value="Na_H_antiporter"/>
    <property type="match status" value="1"/>
</dbReference>